<keyword evidence="3" id="KW-1185">Reference proteome</keyword>
<evidence type="ECO:0000313" key="2">
    <source>
        <dbReference type="EMBL" id="GAA4827928.1"/>
    </source>
</evidence>
<dbReference type="PANTHER" id="PTHR30543">
    <property type="entry name" value="CHROMATE REDUCTASE"/>
    <property type="match status" value="1"/>
</dbReference>
<name>A0ABP9DAZ6_9BACT</name>
<dbReference type="EMBL" id="BAABJX010000020">
    <property type="protein sequence ID" value="GAA4827928.1"/>
    <property type="molecule type" value="Genomic_DNA"/>
</dbReference>
<feature type="domain" description="NADPH-dependent FMN reductase-like" evidence="1">
    <location>
        <begin position="1"/>
        <end position="146"/>
    </location>
</feature>
<dbReference type="RefSeq" id="WP_345369903.1">
    <property type="nucleotide sequence ID" value="NZ_BAABJX010000020.1"/>
</dbReference>
<dbReference type="InterPro" id="IPR029039">
    <property type="entry name" value="Flavoprotein-like_sf"/>
</dbReference>
<evidence type="ECO:0000259" key="1">
    <source>
        <dbReference type="Pfam" id="PF03358"/>
    </source>
</evidence>
<protein>
    <submittedName>
        <fullName evidence="2">NAD(P)H-dependent oxidoreductase</fullName>
    </submittedName>
</protein>
<dbReference type="PANTHER" id="PTHR30543:SF21">
    <property type="entry name" value="NAD(P)H-DEPENDENT FMN REDUCTASE LOT6"/>
    <property type="match status" value="1"/>
</dbReference>
<dbReference type="Pfam" id="PF03358">
    <property type="entry name" value="FMN_red"/>
    <property type="match status" value="1"/>
</dbReference>
<gene>
    <name evidence="2" type="ORF">GCM10023331_11030</name>
</gene>
<accession>A0ABP9DAZ6</accession>
<dbReference type="InterPro" id="IPR005025">
    <property type="entry name" value="FMN_Rdtase-like_dom"/>
</dbReference>
<comment type="caution">
    <text evidence="2">The sequence shown here is derived from an EMBL/GenBank/DDBJ whole genome shotgun (WGS) entry which is preliminary data.</text>
</comment>
<proteinExistence type="predicted"/>
<sequence length="177" mass="19857">MKILAFAGSNSSTSINRQLVTYTSSLFSEHEVELLDLNDFEMPIYKADREEESGVPQPAYTLAEKVDHSDMILLSLAEHNGAYSAAFKNVFDWLSRVPERKAFGDKKIFLMATSPGARGGASVLEMAQKRFPYNGGHVIATFSLPNFYDNFKEGTIVDEQLKEQLIELVDQIKREGK</sequence>
<evidence type="ECO:0000313" key="3">
    <source>
        <dbReference type="Proteomes" id="UP001500298"/>
    </source>
</evidence>
<organism evidence="2 3">
    <name type="scientific">Algivirga pacifica</name>
    <dbReference type="NCBI Taxonomy" id="1162670"/>
    <lineage>
        <taxon>Bacteria</taxon>
        <taxon>Pseudomonadati</taxon>
        <taxon>Bacteroidota</taxon>
        <taxon>Cytophagia</taxon>
        <taxon>Cytophagales</taxon>
        <taxon>Flammeovirgaceae</taxon>
        <taxon>Algivirga</taxon>
    </lineage>
</organism>
<dbReference type="Proteomes" id="UP001500298">
    <property type="component" value="Unassembled WGS sequence"/>
</dbReference>
<dbReference type="InterPro" id="IPR050712">
    <property type="entry name" value="NAD(P)H-dep_reductase"/>
</dbReference>
<dbReference type="SUPFAM" id="SSF52218">
    <property type="entry name" value="Flavoproteins"/>
    <property type="match status" value="1"/>
</dbReference>
<reference evidence="3" key="1">
    <citation type="journal article" date="2019" name="Int. J. Syst. Evol. Microbiol.">
        <title>The Global Catalogue of Microorganisms (GCM) 10K type strain sequencing project: providing services to taxonomists for standard genome sequencing and annotation.</title>
        <authorList>
            <consortium name="The Broad Institute Genomics Platform"/>
            <consortium name="The Broad Institute Genome Sequencing Center for Infectious Disease"/>
            <person name="Wu L."/>
            <person name="Ma J."/>
        </authorList>
    </citation>
    <scope>NUCLEOTIDE SEQUENCE [LARGE SCALE GENOMIC DNA]</scope>
    <source>
        <strain evidence="3">JCM 18326</strain>
    </source>
</reference>
<dbReference type="Gene3D" id="3.40.50.360">
    <property type="match status" value="1"/>
</dbReference>